<dbReference type="Pfam" id="PF00288">
    <property type="entry name" value="GHMP_kinases_N"/>
    <property type="match status" value="1"/>
</dbReference>
<keyword evidence="4" id="KW-0067">ATP-binding</keyword>
<dbReference type="InterPro" id="IPR052203">
    <property type="entry name" value="GHMP_Kinase-Related"/>
</dbReference>
<proteinExistence type="predicted"/>
<accession>A0AAE1UII2</accession>
<sequence length="1144" mass="124677">MRRSNDIMATMDKDDTLRWTSIVITCAVGNLREGVEEECKRLSSGGLLPPHDNLLVVEDPQPLSSVSADQEGQEGPMTGVGSGGATINAILVAAERLSAQQHHTTVTSEVVEGSRILVVHIGRHLPHTPGGSVLLRVSPSLSCVPPDTCITPPTLLQHNIWMATKMSSKTGAGVWVTSLDTFIPNTADLQPPLIEGCKGAVVVTQAASLQYAALHGVVVTDHQGIISRMEYRMAFEELNKTFRTGVGHVISGLVFLSTNLTERLLGLHTQPPLDRCTYYGTDSGIAPLQMSLYFDLLAPLCCGTSYDQYVSGQCGAIYSQAASYSSTSHQESQAARRQIWKHLHGLKATLHEIKGAEHHYLSSGSPYKHSIMPLLPTASNSFGDSENQDRKSDVVTINGVIQGCVTPAVDGKVIHIIDSWIGEGVSLTSTDPCVLSGVQLLSEVSLNMELVGECVWQMYPNEGTVNTVTCYGMSDNLTATRLDPTATIFHTTWSDFFTHTAIEKEDLWTDPDSKNQTVLTAKLFPTSLPVVKQMKMMVTLVRAVVNDQFQVDWKSKLAEWRTSQRTSIQNLMNKCELMNLVKLQEGIYLETVKKYIMETADDMEGMSLLPLFNYIVTRPSGEAVEQVLTLLHHLLGRPRPSTSRLLANVADLLGCLASGRGGLRSGPAANPQWRNALMLLKNGKQEEAVELMLKVCKKWMKSGNPEDFIRAARHYERASQIVIAQQVETAGQHVWWWRKEKVEGVGVVGMGVWVEAACPARLDLAGGWSDTPPICYEQGGAVLNVAIKVNNKKPITARVRVIPEMKVVCVLGDWCGGKTRLTWTHLDHLRDYDNPMAPGALIKAVLLYCRLVDPHSSDSLASQLRHRCGGGVEVEVCSHLPQGSGLGGSSLVAGTLVAAVAALLGYPLPSHTTLIHATLCIEQWLTTGGGWQDQVGGLVGGVKLGVSGKGTPVTVSSYRIPLSQQFIYTLSTHLLLLYTGKVRLARNLLQTVIRNWYARDPTITSCFAQLQHLGVKAAYAMLEEDIQMLGTCIDRYWELKKMVASGCEPTKVTELMATLRTHCLGIALAGAGGGGYLYALKAGPQQLSHNLQLGDLICDCVEVDEEGLVVQVDGQLLSRPTDENEILTKEQLIKLQIDVSLVNE</sequence>
<reference evidence="7" key="1">
    <citation type="submission" date="2023-11" db="EMBL/GenBank/DDBJ databases">
        <title>Genome assemblies of two species of porcelain crab, Petrolisthes cinctipes and Petrolisthes manimaculis (Anomura: Porcellanidae).</title>
        <authorList>
            <person name="Angst P."/>
        </authorList>
    </citation>
    <scope>NUCLEOTIDE SEQUENCE</scope>
    <source>
        <strain evidence="7">PB745_02</strain>
        <tissue evidence="7">Gill</tissue>
    </source>
</reference>
<evidence type="ECO:0000256" key="3">
    <source>
        <dbReference type="ARBA" id="ARBA00022777"/>
    </source>
</evidence>
<evidence type="ECO:0000256" key="4">
    <source>
        <dbReference type="ARBA" id="ARBA00022840"/>
    </source>
</evidence>
<keyword evidence="8" id="KW-1185">Reference proteome</keyword>
<keyword evidence="1" id="KW-0808">Transferase</keyword>
<keyword evidence="3" id="KW-0418">Kinase</keyword>
<keyword evidence="2" id="KW-0547">Nucleotide-binding</keyword>
<dbReference type="EMBL" id="JAWZYT010000311">
    <property type="protein sequence ID" value="KAK4324947.1"/>
    <property type="molecule type" value="Genomic_DNA"/>
</dbReference>
<feature type="domain" description="GHMP kinase N-terminal" evidence="5">
    <location>
        <begin position="862"/>
        <end position="941"/>
    </location>
</feature>
<dbReference type="AlphaFoldDB" id="A0AAE1UII2"/>
<dbReference type="GO" id="GO:0050201">
    <property type="term" value="F:fucokinase activity"/>
    <property type="evidence" value="ECO:0007669"/>
    <property type="project" value="TreeGrafter"/>
</dbReference>
<organism evidence="7 8">
    <name type="scientific">Petrolisthes manimaculis</name>
    <dbReference type="NCBI Taxonomy" id="1843537"/>
    <lineage>
        <taxon>Eukaryota</taxon>
        <taxon>Metazoa</taxon>
        <taxon>Ecdysozoa</taxon>
        <taxon>Arthropoda</taxon>
        <taxon>Crustacea</taxon>
        <taxon>Multicrustacea</taxon>
        <taxon>Malacostraca</taxon>
        <taxon>Eumalacostraca</taxon>
        <taxon>Eucarida</taxon>
        <taxon>Decapoda</taxon>
        <taxon>Pleocyemata</taxon>
        <taxon>Anomura</taxon>
        <taxon>Galatheoidea</taxon>
        <taxon>Porcellanidae</taxon>
        <taxon>Petrolisthes</taxon>
    </lineage>
</organism>
<evidence type="ECO:0000256" key="2">
    <source>
        <dbReference type="ARBA" id="ARBA00022741"/>
    </source>
</evidence>
<dbReference type="PRINTS" id="PR00959">
    <property type="entry name" value="MEVGALKINASE"/>
</dbReference>
<evidence type="ECO:0000259" key="6">
    <source>
        <dbReference type="Pfam" id="PF07959"/>
    </source>
</evidence>
<dbReference type="PANTHER" id="PTHR32463:SF0">
    <property type="entry name" value="L-FUCOSE KINASE"/>
    <property type="match status" value="1"/>
</dbReference>
<evidence type="ECO:0000259" key="5">
    <source>
        <dbReference type="Pfam" id="PF00288"/>
    </source>
</evidence>
<dbReference type="InterPro" id="IPR036554">
    <property type="entry name" value="GHMP_kinase_C_sf"/>
</dbReference>
<dbReference type="PANTHER" id="PTHR32463">
    <property type="entry name" value="L-FUCOSE KINASE"/>
    <property type="match status" value="1"/>
</dbReference>
<evidence type="ECO:0008006" key="9">
    <source>
        <dbReference type="Google" id="ProtNLM"/>
    </source>
</evidence>
<dbReference type="Gene3D" id="3.30.230.120">
    <property type="match status" value="1"/>
</dbReference>
<evidence type="ECO:0000313" key="8">
    <source>
        <dbReference type="Proteomes" id="UP001292094"/>
    </source>
</evidence>
<comment type="caution">
    <text evidence="7">The sequence shown here is derived from an EMBL/GenBank/DDBJ whole genome shotgun (WGS) entry which is preliminary data.</text>
</comment>
<dbReference type="SUPFAM" id="SSF54211">
    <property type="entry name" value="Ribosomal protein S5 domain 2-like"/>
    <property type="match status" value="1"/>
</dbReference>
<dbReference type="Pfam" id="PF07959">
    <property type="entry name" value="Fucose_pyrophosphorylase"/>
    <property type="match status" value="1"/>
</dbReference>
<protein>
    <recommendedName>
        <fullName evidence="9">L-fucose kinase</fullName>
    </recommendedName>
</protein>
<dbReference type="Proteomes" id="UP001292094">
    <property type="component" value="Unassembled WGS sequence"/>
</dbReference>
<dbReference type="InterPro" id="IPR006204">
    <property type="entry name" value="GHMP_kinase_N_dom"/>
</dbReference>
<name>A0AAE1UII2_9EUCA</name>
<dbReference type="GO" id="GO:0005524">
    <property type="term" value="F:ATP binding"/>
    <property type="evidence" value="ECO:0007669"/>
    <property type="project" value="UniProtKB-KW"/>
</dbReference>
<dbReference type="SUPFAM" id="SSF55060">
    <property type="entry name" value="GHMP Kinase, C-terminal domain"/>
    <property type="match status" value="1"/>
</dbReference>
<evidence type="ECO:0000256" key="1">
    <source>
        <dbReference type="ARBA" id="ARBA00022679"/>
    </source>
</evidence>
<dbReference type="InterPro" id="IPR012887">
    <property type="entry name" value="GDP_fucose_pyrophosphorylase"/>
</dbReference>
<feature type="domain" description="GDP-fucose pyrophosphorylase" evidence="6">
    <location>
        <begin position="110"/>
        <end position="526"/>
    </location>
</feature>
<gene>
    <name evidence="7" type="ORF">Pmani_004446</name>
</gene>
<dbReference type="InterPro" id="IPR020568">
    <property type="entry name" value="Ribosomal_Su5_D2-typ_SF"/>
</dbReference>
<dbReference type="GO" id="GO:0042352">
    <property type="term" value="P:GDP-L-fucose salvage"/>
    <property type="evidence" value="ECO:0007669"/>
    <property type="project" value="TreeGrafter"/>
</dbReference>
<evidence type="ECO:0000313" key="7">
    <source>
        <dbReference type="EMBL" id="KAK4324947.1"/>
    </source>
</evidence>